<name>A6K9K2_RAT</name>
<proteinExistence type="predicted"/>
<dbReference type="EMBL" id="CH474031">
    <property type="protein sequence ID" value="EDL90885.1"/>
    <property type="molecule type" value="Genomic_DNA"/>
</dbReference>
<accession>A6K9K2</accession>
<reference evidence="1 2" key="1">
    <citation type="submission" date="2005-09" db="EMBL/GenBank/DDBJ databases">
        <authorList>
            <person name="Mural R.J."/>
            <person name="Li P.W."/>
            <person name="Adams M.D."/>
            <person name="Amanatides P.G."/>
            <person name="Baden-Tillson H."/>
            <person name="Barnstead M."/>
            <person name="Chin S.H."/>
            <person name="Dew I."/>
            <person name="Evans C.A."/>
            <person name="Ferriera S."/>
            <person name="Flanigan M."/>
            <person name="Fosler C."/>
            <person name="Glodek A."/>
            <person name="Gu Z."/>
            <person name="Holt R.A."/>
            <person name="Jennings D."/>
            <person name="Kraft C.L."/>
            <person name="Lu F."/>
            <person name="Nguyen T."/>
            <person name="Nusskern D.R."/>
            <person name="Pfannkoch C.M."/>
            <person name="Sitter C."/>
            <person name="Sutton G.G."/>
            <person name="Venter J.C."/>
            <person name="Wang Z."/>
            <person name="Woodage T."/>
            <person name="Zheng X.H."/>
            <person name="Zhong F."/>
        </authorList>
    </citation>
    <scope>NUCLEOTIDE SEQUENCE [LARGE SCALE GENOMIC DNA]</scope>
    <source>
        <strain>BN</strain>
        <strain evidence="2">Sprague-Dawley</strain>
    </source>
</reference>
<dbReference type="AlphaFoldDB" id="A6K9K2"/>
<organism evidence="1 2">
    <name type="scientific">Rattus norvegicus</name>
    <name type="common">Rat</name>
    <dbReference type="NCBI Taxonomy" id="10116"/>
    <lineage>
        <taxon>Eukaryota</taxon>
        <taxon>Metazoa</taxon>
        <taxon>Chordata</taxon>
        <taxon>Craniata</taxon>
        <taxon>Vertebrata</taxon>
        <taxon>Euteleostomi</taxon>
        <taxon>Mammalia</taxon>
        <taxon>Eutheria</taxon>
        <taxon>Euarchontoglires</taxon>
        <taxon>Glires</taxon>
        <taxon>Rodentia</taxon>
        <taxon>Myomorpha</taxon>
        <taxon>Muroidea</taxon>
        <taxon>Muridae</taxon>
        <taxon>Murinae</taxon>
        <taxon>Rattus</taxon>
    </lineage>
</organism>
<dbReference type="Proteomes" id="UP000234681">
    <property type="component" value="Chromosome 16"/>
</dbReference>
<evidence type="ECO:0000313" key="2">
    <source>
        <dbReference type="Proteomes" id="UP000234681"/>
    </source>
</evidence>
<protein>
    <submittedName>
        <fullName evidence="1">RCG38758</fullName>
    </submittedName>
</protein>
<sequence>MSLLSSTERCLFPFMYIFISLNPSSLWKSEESIGSPRTGDIDHCELKCGSWKLNVGSLEKKPVLLTSEPLIHICSGSVHIS</sequence>
<evidence type="ECO:0000313" key="1">
    <source>
        <dbReference type="EMBL" id="EDL90885.1"/>
    </source>
</evidence>
<gene>
    <name evidence="1" type="ORF">rCG_38758</name>
</gene>